<dbReference type="GO" id="GO:0071949">
    <property type="term" value="F:FAD binding"/>
    <property type="evidence" value="ECO:0007669"/>
    <property type="project" value="InterPro"/>
</dbReference>
<protein>
    <recommendedName>
        <fullName evidence="2">FAD-binding PCMH-type domain-containing protein</fullName>
    </recommendedName>
</protein>
<evidence type="ECO:0000256" key="1">
    <source>
        <dbReference type="ARBA" id="ARBA00023002"/>
    </source>
</evidence>
<dbReference type="PANTHER" id="PTHR43762">
    <property type="entry name" value="L-GULONOLACTONE OXIDASE"/>
    <property type="match status" value="1"/>
</dbReference>
<evidence type="ECO:0000313" key="4">
    <source>
        <dbReference type="Proteomes" id="UP000751190"/>
    </source>
</evidence>
<dbReference type="Pfam" id="PF04030">
    <property type="entry name" value="ALO"/>
    <property type="match status" value="1"/>
</dbReference>
<dbReference type="InterPro" id="IPR006094">
    <property type="entry name" value="Oxid_FAD_bind_N"/>
</dbReference>
<dbReference type="Proteomes" id="UP000751190">
    <property type="component" value="Unassembled WGS sequence"/>
</dbReference>
<dbReference type="EMBL" id="JAGTXO010000048">
    <property type="protein sequence ID" value="KAG8458724.1"/>
    <property type="molecule type" value="Genomic_DNA"/>
</dbReference>
<dbReference type="SUPFAM" id="SSF51735">
    <property type="entry name" value="NAD(P)-binding Rossmann-fold domains"/>
    <property type="match status" value="1"/>
</dbReference>
<dbReference type="PROSITE" id="PS51387">
    <property type="entry name" value="FAD_PCMH"/>
    <property type="match status" value="1"/>
</dbReference>
<accession>A0A8J6C2S8</accession>
<organism evidence="3 4">
    <name type="scientific">Diacronema lutheri</name>
    <name type="common">Unicellular marine alga</name>
    <name type="synonym">Monochrysis lutheri</name>
    <dbReference type="NCBI Taxonomy" id="2081491"/>
    <lineage>
        <taxon>Eukaryota</taxon>
        <taxon>Haptista</taxon>
        <taxon>Haptophyta</taxon>
        <taxon>Pavlovophyceae</taxon>
        <taxon>Pavlovales</taxon>
        <taxon>Pavlovaceae</taxon>
        <taxon>Diacronema</taxon>
    </lineage>
</organism>
<dbReference type="PANTHER" id="PTHR43762:SF1">
    <property type="entry name" value="D-ARABINONO-1,4-LACTONE OXIDASE"/>
    <property type="match status" value="1"/>
</dbReference>
<name>A0A8J6C2S8_DIALT</name>
<evidence type="ECO:0000259" key="2">
    <source>
        <dbReference type="PROSITE" id="PS51387"/>
    </source>
</evidence>
<feature type="domain" description="FAD-binding PCMH-type" evidence="2">
    <location>
        <begin position="415"/>
        <end position="597"/>
    </location>
</feature>
<dbReference type="SUPFAM" id="SSF56176">
    <property type="entry name" value="FAD-binding/transporter-associated domain-like"/>
    <property type="match status" value="1"/>
</dbReference>
<dbReference type="GO" id="GO:0016020">
    <property type="term" value="C:membrane"/>
    <property type="evidence" value="ECO:0007669"/>
    <property type="project" value="InterPro"/>
</dbReference>
<dbReference type="Pfam" id="PF01408">
    <property type="entry name" value="GFO_IDH_MocA"/>
    <property type="match status" value="1"/>
</dbReference>
<dbReference type="GO" id="GO:0080049">
    <property type="term" value="F:L-gulono-1,4-lactone dehydrogenase activity"/>
    <property type="evidence" value="ECO:0007669"/>
    <property type="project" value="TreeGrafter"/>
</dbReference>
<dbReference type="GO" id="GO:0003885">
    <property type="term" value="F:D-arabinono-1,4-lactone oxidase activity"/>
    <property type="evidence" value="ECO:0007669"/>
    <property type="project" value="InterPro"/>
</dbReference>
<dbReference type="Gene3D" id="3.30.70.2520">
    <property type="match status" value="1"/>
</dbReference>
<dbReference type="InterPro" id="IPR007173">
    <property type="entry name" value="ALO_C"/>
</dbReference>
<keyword evidence="4" id="KW-1185">Reference proteome</keyword>
<comment type="caution">
    <text evidence="3">The sequence shown here is derived from an EMBL/GenBank/DDBJ whole genome shotgun (WGS) entry which is preliminary data.</text>
</comment>
<dbReference type="InterPro" id="IPR000683">
    <property type="entry name" value="Gfo/Idh/MocA-like_OxRdtase_N"/>
</dbReference>
<evidence type="ECO:0000313" key="3">
    <source>
        <dbReference type="EMBL" id="KAG8458724.1"/>
    </source>
</evidence>
<reference evidence="3" key="1">
    <citation type="submission" date="2021-05" db="EMBL/GenBank/DDBJ databases">
        <title>The genome of the haptophyte Pavlova lutheri (Diacronema luteri, Pavlovales) - a model for lipid biosynthesis in eukaryotic algae.</title>
        <authorList>
            <person name="Hulatt C.J."/>
            <person name="Posewitz M.C."/>
        </authorList>
    </citation>
    <scope>NUCLEOTIDE SEQUENCE</scope>
    <source>
        <strain evidence="3">NIVA-4/92</strain>
    </source>
</reference>
<dbReference type="InterPro" id="IPR016169">
    <property type="entry name" value="FAD-bd_PCMH_sub2"/>
</dbReference>
<dbReference type="Gene3D" id="3.30.360.10">
    <property type="entry name" value="Dihydrodipicolinate Reductase, domain 2"/>
    <property type="match status" value="1"/>
</dbReference>
<dbReference type="Gene3D" id="3.30.465.10">
    <property type="match status" value="1"/>
</dbReference>
<dbReference type="Gene3D" id="3.40.50.720">
    <property type="entry name" value="NAD(P)-binding Rossmann-like Domain"/>
    <property type="match status" value="1"/>
</dbReference>
<keyword evidence="1" id="KW-0560">Oxidoreductase</keyword>
<dbReference type="InterPro" id="IPR036291">
    <property type="entry name" value="NAD(P)-bd_dom_sf"/>
</dbReference>
<gene>
    <name evidence="3" type="ORF">KFE25_012922</name>
</gene>
<dbReference type="InterPro" id="IPR036318">
    <property type="entry name" value="FAD-bd_PCMH-like_sf"/>
</dbReference>
<dbReference type="SUPFAM" id="SSF55347">
    <property type="entry name" value="Glyceraldehyde-3-phosphate dehydrogenase-like, C-terminal domain"/>
    <property type="match status" value="1"/>
</dbReference>
<proteinExistence type="predicted"/>
<dbReference type="OrthoDB" id="64915at2759"/>
<dbReference type="Pfam" id="PF01565">
    <property type="entry name" value="FAD_binding_4"/>
    <property type="match status" value="1"/>
</dbReference>
<dbReference type="InterPro" id="IPR010031">
    <property type="entry name" value="FAD_lactone_oxidase-like"/>
</dbReference>
<dbReference type="InterPro" id="IPR016166">
    <property type="entry name" value="FAD-bd_PCMH"/>
</dbReference>
<dbReference type="AlphaFoldDB" id="A0A8J6C2S8"/>
<sequence length="871" mass="91107">MMSTDGGDLRVALVGGGGWFLQRAHAPAWQRIERRRDLGFRVRVVAVYCRAGVSTERARKRLGAWGRRLRWFDEFDALLTDGEVDVLDVALPIPVQPVFVERALAAGKSVISEKPAAADPRACAALLALLAAAPPACAWSVLENWACKPGVLRVLELLEGGAVGEPLSYAVDLIQPLRPAGEHAMPGDAGRDGVSAGRGWRQPGAYAGYHLLDVGVHVLRALRVWFGDVESASDARVDGGGEAGSARLAHACDARRLSGRFRWSFAPDERGPARAAVVISGPRGRIEWRMDDNTLTVTAADGTPAPRAAACADAPAAAEGGEGGEGVERLHADGWVCGGVRAALLDAARHSAHILGLLPTPAGAHRTAAVEAARDTLVVDAILASAAAYGARAEPERARAPLCAGGSLGGAMGTWLAHAPQRVVCANERDVADALAQIERAGARCVVVGACHSWAPPHAGARCAWLHVHGLRWAHVLPFSPSSPSSHGALVRAGAGMRLSELGAVLRAHGLCLPSVPMHLDATLGGALCCGSHGSSLVHGSLADLVTDVRIVTADGRAAWLHDGGAACAHGEVLAAARVSCGVLGVLVAAELSVCPIYAVRRGAQRVPLRTAQDVAALLALAASHEHAWVHWRLGEDDAILSTLSRQPEQQASSVADPTAADERGVKPYDGLNWFGHGTADAQLPPDGTGADEAADDKDEEACTRAHGPPARSTAAARTAWVSSEYALPLARAPDGVAALRAALGESHRGRLVELKFVGPPQRDTLLACNSGAPQGACCFNVWWRTRAEHAADVVRPFEVAMQRLCATPHWGKARALPPGYVGRVFGARAERFCKVSRALDPGGVFAQPWLTDAQAEASVANVAGIVRTEC</sequence>